<sequence length="95" mass="10565">MSSSNITKVNTLNVTHIPFPNTNVRQLEATRAEPTRLDYANNFVTCGFRHSQPLLERFLSLLTSATCFVAAVTISIGFSMIHPLLCPLDFHSINT</sequence>
<accession>G0MLQ5</accession>
<dbReference type="Proteomes" id="UP000008068">
    <property type="component" value="Unassembled WGS sequence"/>
</dbReference>
<gene>
    <name evidence="2" type="ORF">CAEBREN_01973</name>
</gene>
<evidence type="ECO:0000256" key="1">
    <source>
        <dbReference type="SAM" id="Phobius"/>
    </source>
</evidence>
<evidence type="ECO:0000313" key="3">
    <source>
        <dbReference type="Proteomes" id="UP000008068"/>
    </source>
</evidence>
<feature type="transmembrane region" description="Helical" evidence="1">
    <location>
        <begin position="58"/>
        <end position="81"/>
    </location>
</feature>
<reference evidence="3" key="1">
    <citation type="submission" date="2011-07" db="EMBL/GenBank/DDBJ databases">
        <authorList>
            <consortium name="Caenorhabditis brenneri Sequencing and Analysis Consortium"/>
            <person name="Wilson R.K."/>
        </authorList>
    </citation>
    <scope>NUCLEOTIDE SEQUENCE [LARGE SCALE GENOMIC DNA]</scope>
    <source>
        <strain evidence="3">PB2801</strain>
    </source>
</reference>
<dbReference type="HOGENOM" id="CLU_2374609_0_0_1"/>
<name>G0MLQ5_CAEBE</name>
<keyword evidence="3" id="KW-1185">Reference proteome</keyword>
<keyword evidence="1" id="KW-1133">Transmembrane helix</keyword>
<dbReference type="EMBL" id="GL379800">
    <property type="protein sequence ID" value="EGT35683.1"/>
    <property type="molecule type" value="Genomic_DNA"/>
</dbReference>
<dbReference type="AlphaFoldDB" id="G0MLQ5"/>
<protein>
    <submittedName>
        <fullName evidence="2">Uncharacterized protein</fullName>
    </submittedName>
</protein>
<keyword evidence="1" id="KW-0472">Membrane</keyword>
<dbReference type="InParanoid" id="G0MLQ5"/>
<evidence type="ECO:0000313" key="2">
    <source>
        <dbReference type="EMBL" id="EGT35683.1"/>
    </source>
</evidence>
<keyword evidence="1" id="KW-0812">Transmembrane</keyword>
<proteinExistence type="predicted"/>
<organism evidence="3">
    <name type="scientific">Caenorhabditis brenneri</name>
    <name type="common">Nematode worm</name>
    <dbReference type="NCBI Taxonomy" id="135651"/>
    <lineage>
        <taxon>Eukaryota</taxon>
        <taxon>Metazoa</taxon>
        <taxon>Ecdysozoa</taxon>
        <taxon>Nematoda</taxon>
        <taxon>Chromadorea</taxon>
        <taxon>Rhabditida</taxon>
        <taxon>Rhabditina</taxon>
        <taxon>Rhabditomorpha</taxon>
        <taxon>Rhabditoidea</taxon>
        <taxon>Rhabditidae</taxon>
        <taxon>Peloderinae</taxon>
        <taxon>Caenorhabditis</taxon>
    </lineage>
</organism>